<evidence type="ECO:0000259" key="3">
    <source>
        <dbReference type="Pfam" id="PF16313"/>
    </source>
</evidence>
<evidence type="ECO:0000313" key="5">
    <source>
        <dbReference type="EMBL" id="SNS70467.1"/>
    </source>
</evidence>
<dbReference type="SUPFAM" id="SSF55486">
    <property type="entry name" value="Metalloproteases ('zincins'), catalytic domain"/>
    <property type="match status" value="1"/>
</dbReference>
<dbReference type="Pfam" id="PF16313">
    <property type="entry name" value="DUF4953"/>
    <property type="match status" value="1"/>
</dbReference>
<accession>A0A239GMR5</accession>
<evidence type="ECO:0000256" key="1">
    <source>
        <dbReference type="SAM" id="MobiDB-lite"/>
    </source>
</evidence>
<keyword evidence="6" id="KW-1185">Reference proteome</keyword>
<feature type="domain" description="EcxA zinc-binding" evidence="3">
    <location>
        <begin position="460"/>
        <end position="772"/>
    </location>
</feature>
<dbReference type="Proteomes" id="UP000198393">
    <property type="component" value="Unassembled WGS sequence"/>
</dbReference>
<organism evidence="5 6">
    <name type="scientific">Ekhidna lutea</name>
    <dbReference type="NCBI Taxonomy" id="447679"/>
    <lineage>
        <taxon>Bacteria</taxon>
        <taxon>Pseudomonadati</taxon>
        <taxon>Bacteroidota</taxon>
        <taxon>Cytophagia</taxon>
        <taxon>Cytophagales</taxon>
        <taxon>Reichenbachiellaceae</taxon>
        <taxon>Ekhidna</taxon>
    </lineage>
</organism>
<dbReference type="CDD" id="cd04276">
    <property type="entry name" value="ZnMc_MMP_like_2"/>
    <property type="match status" value="1"/>
</dbReference>
<dbReference type="PANTHER" id="PTHR38478">
    <property type="entry name" value="PEPTIDASE M1A AND M12B"/>
    <property type="match status" value="1"/>
</dbReference>
<feature type="chain" id="PRO_5012444268" description="DUF5117 domain-containing protein" evidence="2">
    <location>
        <begin position="25"/>
        <end position="848"/>
    </location>
</feature>
<dbReference type="PANTHER" id="PTHR38478:SF1">
    <property type="entry name" value="ZINC DEPENDENT METALLOPROTEASE DOMAIN LIPOPROTEIN"/>
    <property type="match status" value="1"/>
</dbReference>
<feature type="signal peptide" evidence="2">
    <location>
        <begin position="1"/>
        <end position="24"/>
    </location>
</feature>
<evidence type="ECO:0000259" key="4">
    <source>
        <dbReference type="Pfam" id="PF17148"/>
    </source>
</evidence>
<dbReference type="Gene3D" id="3.40.390.10">
    <property type="entry name" value="Collagenase (Catalytic Domain)"/>
    <property type="match status" value="1"/>
</dbReference>
<sequence length="848" mass="95337">MRIIRNSCLLLVGMFLIFSLPAEAQKKKKKKDDTEASEPKKEDKKKTIEEETKKHAKMDGLFTIYQDSTNGKVKMAISEDQIGKEFIYFGQVKDGVLEAGAFRGAYDGEFIFKINKYFNRLEFEKVNTRFYFDEESALKRAEDANISRAIMASEEIIVDENGVYLIDANNLFVQETLTQVKGSGSSNPRAFKLGSASKDKTQILSINNYPENLNVAVRYAYDNSAPKNYGGSAVTDARYVSVEVFYTLLEVPENDYEPRFDDPRVGYFLNQVTDQTSPSATPYRDLINRWHLKKKDTNAAVSEPVEPITWWIENTTPVEWRETIKEGVLAWNPAFEKAGFKNAMVVKVQPDDADWDAGDIRYNVLRWTSSPNPPFGGYGPSFTNPRTGQILGADIMLEFVHFANRVKYDKIYNLAANEEETFTPQFGKGNNKFCNYGDFMQQNMLFGQIAAGINAGDDMAMEGIKKEAMIELILHEVGHTIGLNHNMKASQMLSPSELVDNNTGVLTGSVMDYVVVNVTKDREKQGNYYSTAVGPYDVWAVQFGYQPFGSDAEMDELLSQSTKPELTFGNDADDMRSAGKAIDPRVNTGDLSNDAIQYSIDRFETVRSLMADLKENTIDDGDTYQELRQNFSILSGQYAGASRVVSRYIGGVYVDRAVVGQEGATQPFTPVAYADQKRAMNALSKYVFAPNAWKTPNELYNYLAMQRRGYNFFSSPEDPKIHSLVLSIQNQALNHLLHYNTMQRLVDSELYGNAYDLGEMMTALNNAIMQADISGSVNTFRQNLQIEYANKLASIVKDSKNYGHTSRSIALYNLQRIKQMASNNGGNTLSKAHKAHLKLIVDSAMDQD</sequence>
<dbReference type="AlphaFoldDB" id="A0A239GMR5"/>
<proteinExistence type="predicted"/>
<feature type="domain" description="DUF5117" evidence="4">
    <location>
        <begin position="120"/>
        <end position="295"/>
    </location>
</feature>
<protein>
    <recommendedName>
        <fullName evidence="7">DUF5117 domain-containing protein</fullName>
    </recommendedName>
</protein>
<feature type="region of interest" description="Disordered" evidence="1">
    <location>
        <begin position="27"/>
        <end position="51"/>
    </location>
</feature>
<name>A0A239GMR5_EKHLU</name>
<dbReference type="OrthoDB" id="9776599at2"/>
<evidence type="ECO:0000256" key="2">
    <source>
        <dbReference type="SAM" id="SignalP"/>
    </source>
</evidence>
<dbReference type="Pfam" id="PF17148">
    <property type="entry name" value="DUF5117"/>
    <property type="match status" value="1"/>
</dbReference>
<dbReference type="RefSeq" id="WP_089355698.1">
    <property type="nucleotide sequence ID" value="NZ_FZPD01000002.1"/>
</dbReference>
<dbReference type="InterPro" id="IPR033413">
    <property type="entry name" value="DUF5117"/>
</dbReference>
<dbReference type="InterPro" id="IPR032534">
    <property type="entry name" value="EcxA_zinc-bd"/>
</dbReference>
<keyword evidence="2" id="KW-0732">Signal</keyword>
<evidence type="ECO:0008006" key="7">
    <source>
        <dbReference type="Google" id="ProtNLM"/>
    </source>
</evidence>
<feature type="compositionally biased region" description="Basic and acidic residues" evidence="1">
    <location>
        <begin position="31"/>
        <end position="51"/>
    </location>
</feature>
<dbReference type="InterPro" id="IPR034032">
    <property type="entry name" value="Zn_MMP-like_bac"/>
</dbReference>
<reference evidence="5 6" key="1">
    <citation type="submission" date="2017-06" db="EMBL/GenBank/DDBJ databases">
        <authorList>
            <person name="Kim H.J."/>
            <person name="Triplett B.A."/>
        </authorList>
    </citation>
    <scope>NUCLEOTIDE SEQUENCE [LARGE SCALE GENOMIC DNA]</scope>
    <source>
        <strain evidence="5 6">DSM 19307</strain>
    </source>
</reference>
<dbReference type="InterPro" id="IPR024079">
    <property type="entry name" value="MetalloPept_cat_dom_sf"/>
</dbReference>
<gene>
    <name evidence="5" type="ORF">SAMN05421640_0925</name>
</gene>
<dbReference type="EMBL" id="FZPD01000002">
    <property type="protein sequence ID" value="SNS70467.1"/>
    <property type="molecule type" value="Genomic_DNA"/>
</dbReference>
<dbReference type="GO" id="GO:0008237">
    <property type="term" value="F:metallopeptidase activity"/>
    <property type="evidence" value="ECO:0007669"/>
    <property type="project" value="InterPro"/>
</dbReference>
<evidence type="ECO:0000313" key="6">
    <source>
        <dbReference type="Proteomes" id="UP000198393"/>
    </source>
</evidence>